<evidence type="ECO:0000313" key="6">
    <source>
        <dbReference type="Proteomes" id="UP000799444"/>
    </source>
</evidence>
<dbReference type="EMBL" id="ML996139">
    <property type="protein sequence ID" value="KAF2735122.1"/>
    <property type="molecule type" value="Genomic_DNA"/>
</dbReference>
<dbReference type="InterPro" id="IPR036910">
    <property type="entry name" value="HMG_box_dom_sf"/>
</dbReference>
<evidence type="ECO:0000256" key="2">
    <source>
        <dbReference type="ARBA" id="ARBA00023163"/>
    </source>
</evidence>
<protein>
    <submittedName>
        <fullName evidence="5">Mating type protein 2</fullName>
    </submittedName>
</protein>
<evidence type="ECO:0000256" key="3">
    <source>
        <dbReference type="PROSITE-ProRule" id="PRU00267"/>
    </source>
</evidence>
<dbReference type="GO" id="GO:0001228">
    <property type="term" value="F:DNA-binding transcription activator activity, RNA polymerase II-specific"/>
    <property type="evidence" value="ECO:0007669"/>
    <property type="project" value="TreeGrafter"/>
</dbReference>
<dbReference type="InterPro" id="IPR050140">
    <property type="entry name" value="SRY-related_HMG-box_TF-like"/>
</dbReference>
<feature type="non-terminal residue" evidence="5">
    <location>
        <position position="1"/>
    </location>
</feature>
<organism evidence="5 6">
    <name type="scientific">Polyplosphaeria fusca</name>
    <dbReference type="NCBI Taxonomy" id="682080"/>
    <lineage>
        <taxon>Eukaryota</taxon>
        <taxon>Fungi</taxon>
        <taxon>Dikarya</taxon>
        <taxon>Ascomycota</taxon>
        <taxon>Pezizomycotina</taxon>
        <taxon>Dothideomycetes</taxon>
        <taxon>Pleosporomycetidae</taxon>
        <taxon>Pleosporales</taxon>
        <taxon>Tetraplosphaeriaceae</taxon>
        <taxon>Polyplosphaeria</taxon>
    </lineage>
</organism>
<keyword evidence="3" id="KW-0539">Nucleus</keyword>
<dbReference type="GO" id="GO:0030154">
    <property type="term" value="P:cell differentiation"/>
    <property type="evidence" value="ECO:0007669"/>
    <property type="project" value="TreeGrafter"/>
</dbReference>
<dbReference type="Proteomes" id="UP000799444">
    <property type="component" value="Unassembled WGS sequence"/>
</dbReference>
<dbReference type="InterPro" id="IPR009071">
    <property type="entry name" value="HMG_box_dom"/>
</dbReference>
<evidence type="ECO:0000259" key="4">
    <source>
        <dbReference type="PROSITE" id="PS50118"/>
    </source>
</evidence>
<dbReference type="PROSITE" id="PS50118">
    <property type="entry name" value="HMG_BOX_2"/>
    <property type="match status" value="1"/>
</dbReference>
<reference evidence="5" key="1">
    <citation type="journal article" date="2020" name="Stud. Mycol.">
        <title>101 Dothideomycetes genomes: a test case for predicting lifestyles and emergence of pathogens.</title>
        <authorList>
            <person name="Haridas S."/>
            <person name="Albert R."/>
            <person name="Binder M."/>
            <person name="Bloem J."/>
            <person name="Labutti K."/>
            <person name="Salamov A."/>
            <person name="Andreopoulos B."/>
            <person name="Baker S."/>
            <person name="Barry K."/>
            <person name="Bills G."/>
            <person name="Bluhm B."/>
            <person name="Cannon C."/>
            <person name="Castanera R."/>
            <person name="Culley D."/>
            <person name="Daum C."/>
            <person name="Ezra D."/>
            <person name="Gonzalez J."/>
            <person name="Henrissat B."/>
            <person name="Kuo A."/>
            <person name="Liang C."/>
            <person name="Lipzen A."/>
            <person name="Lutzoni F."/>
            <person name="Magnuson J."/>
            <person name="Mondo S."/>
            <person name="Nolan M."/>
            <person name="Ohm R."/>
            <person name="Pangilinan J."/>
            <person name="Park H.-J."/>
            <person name="Ramirez L."/>
            <person name="Alfaro M."/>
            <person name="Sun H."/>
            <person name="Tritt A."/>
            <person name="Yoshinaga Y."/>
            <person name="Zwiers L.-H."/>
            <person name="Turgeon B."/>
            <person name="Goodwin S."/>
            <person name="Spatafora J."/>
            <person name="Crous P."/>
            <person name="Grigoriev I."/>
        </authorList>
    </citation>
    <scope>NUCLEOTIDE SEQUENCE</scope>
    <source>
        <strain evidence="5">CBS 125425</strain>
    </source>
</reference>
<dbReference type="Pfam" id="PF00505">
    <property type="entry name" value="HMG_box"/>
    <property type="match status" value="1"/>
</dbReference>
<dbReference type="AlphaFoldDB" id="A0A9P4QWS0"/>
<dbReference type="CDD" id="cd01389">
    <property type="entry name" value="HMG-box_ROX1-like"/>
    <property type="match status" value="1"/>
</dbReference>
<keyword evidence="2" id="KW-0804">Transcription</keyword>
<dbReference type="PANTHER" id="PTHR10270:SF161">
    <property type="entry name" value="SEX-DETERMINING REGION Y PROTEIN"/>
    <property type="match status" value="1"/>
</dbReference>
<dbReference type="GO" id="GO:0000978">
    <property type="term" value="F:RNA polymerase II cis-regulatory region sequence-specific DNA binding"/>
    <property type="evidence" value="ECO:0007669"/>
    <property type="project" value="TreeGrafter"/>
</dbReference>
<dbReference type="Gene3D" id="1.10.30.10">
    <property type="entry name" value="High mobility group box domain"/>
    <property type="match status" value="1"/>
</dbReference>
<dbReference type="SUPFAM" id="SSF47095">
    <property type="entry name" value="HMG-box"/>
    <property type="match status" value="1"/>
</dbReference>
<keyword evidence="6" id="KW-1185">Reference proteome</keyword>
<proteinExistence type="predicted"/>
<dbReference type="SMART" id="SM00398">
    <property type="entry name" value="HMG"/>
    <property type="match status" value="1"/>
</dbReference>
<comment type="caution">
    <text evidence="5">The sequence shown here is derived from an EMBL/GenBank/DDBJ whole genome shotgun (WGS) entry which is preliminary data.</text>
</comment>
<feature type="domain" description="HMG box" evidence="4">
    <location>
        <begin position="1"/>
        <end position="68"/>
    </location>
</feature>
<dbReference type="GO" id="GO:0005634">
    <property type="term" value="C:nucleus"/>
    <property type="evidence" value="ECO:0007669"/>
    <property type="project" value="UniProtKB-UniRule"/>
</dbReference>
<sequence>PRPMNCWMLFRDNEHKRLKAENPNLTVHEISTMCSESWRALKPEDKEFWRAQAQMAKEEHQRQFPDYKYSPR</sequence>
<dbReference type="OrthoDB" id="6247875at2759"/>
<gene>
    <name evidence="5" type="ORF">EJ04DRAFT_411200</name>
</gene>
<feature type="non-terminal residue" evidence="5">
    <location>
        <position position="72"/>
    </location>
</feature>
<feature type="DNA-binding region" description="HMG box" evidence="3">
    <location>
        <begin position="1"/>
        <end position="68"/>
    </location>
</feature>
<name>A0A9P4QWS0_9PLEO</name>
<evidence type="ECO:0000313" key="5">
    <source>
        <dbReference type="EMBL" id="KAF2735122.1"/>
    </source>
</evidence>
<keyword evidence="1 3" id="KW-0238">DNA-binding</keyword>
<dbReference type="PANTHER" id="PTHR10270">
    <property type="entry name" value="SOX TRANSCRIPTION FACTOR"/>
    <property type="match status" value="1"/>
</dbReference>
<accession>A0A9P4QWS0</accession>
<evidence type="ECO:0000256" key="1">
    <source>
        <dbReference type="ARBA" id="ARBA00023125"/>
    </source>
</evidence>